<organism evidence="11 12">
    <name type="scientific">Aphanothece cf. minutissima CCALA 015</name>
    <dbReference type="NCBI Taxonomy" id="2107695"/>
    <lineage>
        <taxon>Bacteria</taxon>
        <taxon>Bacillati</taxon>
        <taxon>Cyanobacteriota</taxon>
        <taxon>Cyanophyceae</taxon>
        <taxon>Oscillatoriophycideae</taxon>
        <taxon>Chroococcales</taxon>
        <taxon>Aphanothecaceae</taxon>
        <taxon>Aphanothece</taxon>
    </lineage>
</organism>
<dbReference type="InterPro" id="IPR052038">
    <property type="entry name" value="Type-VII_TA_antitoxin"/>
</dbReference>
<evidence type="ECO:0000313" key="12">
    <source>
        <dbReference type="Proteomes" id="UP000238218"/>
    </source>
</evidence>
<keyword evidence="8" id="KW-0460">Magnesium</keyword>
<keyword evidence="5" id="KW-0479">Metal-binding</keyword>
<gene>
    <name evidence="11" type="ORF">C7B81_02630</name>
</gene>
<evidence type="ECO:0000259" key="10">
    <source>
        <dbReference type="Pfam" id="PF01909"/>
    </source>
</evidence>
<evidence type="ECO:0000256" key="1">
    <source>
        <dbReference type="ARBA" id="ARBA00001946"/>
    </source>
</evidence>
<evidence type="ECO:0000256" key="2">
    <source>
        <dbReference type="ARBA" id="ARBA00022649"/>
    </source>
</evidence>
<evidence type="ECO:0000256" key="7">
    <source>
        <dbReference type="ARBA" id="ARBA00022840"/>
    </source>
</evidence>
<proteinExistence type="inferred from homology"/>
<dbReference type="RefSeq" id="WP_106219776.1">
    <property type="nucleotide sequence ID" value="NZ_PVWP01000002.1"/>
</dbReference>
<dbReference type="CDD" id="cd05403">
    <property type="entry name" value="NT_KNTase_like"/>
    <property type="match status" value="1"/>
</dbReference>
<evidence type="ECO:0000256" key="4">
    <source>
        <dbReference type="ARBA" id="ARBA00022695"/>
    </source>
</evidence>
<evidence type="ECO:0000313" key="11">
    <source>
        <dbReference type="EMBL" id="PSB38494.1"/>
    </source>
</evidence>
<dbReference type="Gene3D" id="3.30.460.10">
    <property type="entry name" value="Beta Polymerase, domain 2"/>
    <property type="match status" value="1"/>
</dbReference>
<keyword evidence="6" id="KW-0547">Nucleotide-binding</keyword>
<evidence type="ECO:0000256" key="6">
    <source>
        <dbReference type="ARBA" id="ARBA00022741"/>
    </source>
</evidence>
<feature type="domain" description="Polymerase nucleotidyl transferase" evidence="10">
    <location>
        <begin position="13"/>
        <end position="99"/>
    </location>
</feature>
<comment type="similarity">
    <text evidence="9">Belongs to the MntA antitoxin family.</text>
</comment>
<dbReference type="InterPro" id="IPR043519">
    <property type="entry name" value="NT_sf"/>
</dbReference>
<keyword evidence="3" id="KW-0808">Transferase</keyword>
<dbReference type="EMBL" id="PVWP01000002">
    <property type="protein sequence ID" value="PSB38494.1"/>
    <property type="molecule type" value="Genomic_DNA"/>
</dbReference>
<keyword evidence="12" id="KW-1185">Reference proteome</keyword>
<keyword evidence="7" id="KW-0067">ATP-binding</keyword>
<name>A0ABX5F9M9_9CHRO</name>
<dbReference type="InterPro" id="IPR002934">
    <property type="entry name" value="Polymerase_NTP_transf_dom"/>
</dbReference>
<evidence type="ECO:0000256" key="9">
    <source>
        <dbReference type="ARBA" id="ARBA00038276"/>
    </source>
</evidence>
<dbReference type="Proteomes" id="UP000238218">
    <property type="component" value="Unassembled WGS sequence"/>
</dbReference>
<dbReference type="Pfam" id="PF01909">
    <property type="entry name" value="NTP_transf_2"/>
    <property type="match status" value="1"/>
</dbReference>
<keyword evidence="2" id="KW-1277">Toxin-antitoxin system</keyword>
<dbReference type="PANTHER" id="PTHR33571">
    <property type="entry name" value="SSL8005 PROTEIN"/>
    <property type="match status" value="1"/>
</dbReference>
<dbReference type="PANTHER" id="PTHR33571:SF12">
    <property type="entry name" value="BSL3053 PROTEIN"/>
    <property type="match status" value="1"/>
</dbReference>
<dbReference type="SUPFAM" id="SSF81301">
    <property type="entry name" value="Nucleotidyltransferase"/>
    <property type="match status" value="1"/>
</dbReference>
<evidence type="ECO:0000256" key="3">
    <source>
        <dbReference type="ARBA" id="ARBA00022679"/>
    </source>
</evidence>
<comment type="caution">
    <text evidence="11">The sequence shown here is derived from an EMBL/GenBank/DDBJ whole genome shotgun (WGS) entry which is preliminary data.</text>
</comment>
<evidence type="ECO:0000256" key="5">
    <source>
        <dbReference type="ARBA" id="ARBA00022723"/>
    </source>
</evidence>
<accession>A0ABX5F9M9</accession>
<evidence type="ECO:0000256" key="8">
    <source>
        <dbReference type="ARBA" id="ARBA00022842"/>
    </source>
</evidence>
<sequence>MSLALAQPQLDAIADACRRHQVLRMHLFGSALRDDFDPTRSDLDLLVEFQPIEPGALVQAYFGLEQQLASITGKPVDLVMADAVRNPYVSRDIEASKQLIYEA</sequence>
<keyword evidence="4" id="KW-0548">Nucleotidyltransferase</keyword>
<protein>
    <recommendedName>
        <fullName evidence="10">Polymerase nucleotidyl transferase domain-containing protein</fullName>
    </recommendedName>
</protein>
<reference evidence="11 12" key="1">
    <citation type="submission" date="2018-03" db="EMBL/GenBank/DDBJ databases">
        <title>The ancient ancestry and fast evolution of plastids.</title>
        <authorList>
            <person name="Moore K.R."/>
            <person name="Magnabosco C."/>
            <person name="Momper L."/>
            <person name="Gold D.A."/>
            <person name="Bosak T."/>
            <person name="Fournier G.P."/>
        </authorList>
    </citation>
    <scope>NUCLEOTIDE SEQUENCE [LARGE SCALE GENOMIC DNA]</scope>
    <source>
        <strain evidence="11 12">CCALA 015</strain>
    </source>
</reference>
<comment type="cofactor">
    <cofactor evidence="1">
        <name>Mg(2+)</name>
        <dbReference type="ChEBI" id="CHEBI:18420"/>
    </cofactor>
</comment>